<dbReference type="InterPro" id="IPR013126">
    <property type="entry name" value="Hsp_70_fam"/>
</dbReference>
<dbReference type="GO" id="GO:0140662">
    <property type="term" value="F:ATP-dependent protein folding chaperone"/>
    <property type="evidence" value="ECO:0007669"/>
    <property type="project" value="InterPro"/>
</dbReference>
<proteinExistence type="inferred from homology"/>
<dbReference type="Pfam" id="PF00012">
    <property type="entry name" value="HSP70"/>
    <property type="match status" value="3"/>
</dbReference>
<sequence>MSRFKRLPIHSTAPIWTAVILSILIVTLTIPASSTIAYIAPSEESRDLSTIAPESTGLVLADPKRKVTDHPVACPFYLPFYNDPPFEKILAIDLGISYTSAGYYENDKFHYVLDNNGLILSPSYVSIINNNPSSSIDNTNASQILFGQDAKAQLITNPQNTLFNWQRLIRLPYGHPTIQSEINSGHIPYKLVSSVPTHSSSLSHSCPNSKHSLKPTPASCTEEDGNKHFLGLAMIHIPEHAPNMRRLYRPEEITTLLISNIKQRAEVQAGSGRAFTHAVATIPGDYTPDQRHVLKQAIEAAGLTPLRLTRRHIAPSLAYRVNEDQQEYNNIVMINLDPEYLEVAVAEMDDNIYDTLEIVERTDIRYDNELANHPVVEHLVDRHLSRTRGAVSTLLDQTQQQYISGQRENNPEDVLIRRHALLNDTTAMRRLHSEILKVNTLFSTTQSPPTTSNSLVRIEIDSFSDNCDFSEELSLSQWQALRRETLSAIVPTVEQVLKRLPEYNTAIDAVVVAGASPLVPDATRLLKEHFKHKGDVKFLTGIDPALAMVQGMAAVVIMFAPPPIKSSLCL</sequence>
<accession>A0A9P6UIW3</accession>
<dbReference type="GO" id="GO:0005524">
    <property type="term" value="F:ATP binding"/>
    <property type="evidence" value="ECO:0007669"/>
    <property type="project" value="UniProtKB-KW"/>
</dbReference>
<evidence type="ECO:0000256" key="1">
    <source>
        <dbReference type="ARBA" id="ARBA00022741"/>
    </source>
</evidence>
<evidence type="ECO:0000313" key="5">
    <source>
        <dbReference type="EMBL" id="KAG0306616.1"/>
    </source>
</evidence>
<gene>
    <name evidence="5" type="primary">HSPA5</name>
    <name evidence="5" type="ORF">BGZ97_000676</name>
</gene>
<dbReference type="Gene3D" id="3.30.30.30">
    <property type="match status" value="1"/>
</dbReference>
<dbReference type="Gene3D" id="3.30.420.40">
    <property type="match status" value="2"/>
</dbReference>
<evidence type="ECO:0000313" key="6">
    <source>
        <dbReference type="Proteomes" id="UP000823405"/>
    </source>
</evidence>
<dbReference type="EMBL" id="JAAAIN010001127">
    <property type="protein sequence ID" value="KAG0306616.1"/>
    <property type="molecule type" value="Genomic_DNA"/>
</dbReference>
<keyword evidence="1 3" id="KW-0547">Nucleotide-binding</keyword>
<name>A0A9P6UIW3_9FUNG</name>
<dbReference type="OrthoDB" id="2401965at2759"/>
<keyword evidence="6" id="KW-1185">Reference proteome</keyword>
<evidence type="ECO:0000256" key="3">
    <source>
        <dbReference type="RuleBase" id="RU003322"/>
    </source>
</evidence>
<keyword evidence="2 3" id="KW-0067">ATP-binding</keyword>
<feature type="compositionally biased region" description="Low complexity" evidence="4">
    <location>
        <begin position="200"/>
        <end position="210"/>
    </location>
</feature>
<reference evidence="5" key="1">
    <citation type="journal article" date="2020" name="Fungal Divers.">
        <title>Resolving the Mortierellaceae phylogeny through synthesis of multi-gene phylogenetics and phylogenomics.</title>
        <authorList>
            <person name="Vandepol N."/>
            <person name="Liber J."/>
            <person name="Desiro A."/>
            <person name="Na H."/>
            <person name="Kennedy M."/>
            <person name="Barry K."/>
            <person name="Grigoriev I.V."/>
            <person name="Miller A.N."/>
            <person name="O'Donnell K."/>
            <person name="Stajich J.E."/>
            <person name="Bonito G."/>
        </authorList>
    </citation>
    <scope>NUCLEOTIDE SEQUENCE</scope>
    <source>
        <strain evidence="5">NVP60</strain>
    </source>
</reference>
<dbReference type="SUPFAM" id="SSF53067">
    <property type="entry name" value="Actin-like ATPase domain"/>
    <property type="match status" value="2"/>
</dbReference>
<comment type="caution">
    <text evidence="5">The sequence shown here is derived from an EMBL/GenBank/DDBJ whole genome shotgun (WGS) entry which is preliminary data.</text>
</comment>
<dbReference type="Proteomes" id="UP000823405">
    <property type="component" value="Unassembled WGS sequence"/>
</dbReference>
<protein>
    <submittedName>
        <fullName evidence="5">Endoplasmic reticulum chaperone BiP</fullName>
    </submittedName>
</protein>
<dbReference type="Gene3D" id="3.90.640.10">
    <property type="entry name" value="Actin, Chain A, domain 4"/>
    <property type="match status" value="1"/>
</dbReference>
<dbReference type="AlphaFoldDB" id="A0A9P6UIW3"/>
<dbReference type="InterPro" id="IPR043129">
    <property type="entry name" value="ATPase_NBD"/>
</dbReference>
<feature type="region of interest" description="Disordered" evidence="4">
    <location>
        <begin position="200"/>
        <end position="220"/>
    </location>
</feature>
<evidence type="ECO:0000256" key="4">
    <source>
        <dbReference type="SAM" id="MobiDB-lite"/>
    </source>
</evidence>
<evidence type="ECO:0000256" key="2">
    <source>
        <dbReference type="ARBA" id="ARBA00022840"/>
    </source>
</evidence>
<dbReference type="PANTHER" id="PTHR19375">
    <property type="entry name" value="HEAT SHOCK PROTEIN 70KDA"/>
    <property type="match status" value="1"/>
</dbReference>
<comment type="similarity">
    <text evidence="3">Belongs to the heat shock protein 70 family.</text>
</comment>
<organism evidence="5 6">
    <name type="scientific">Linnemannia gamsii</name>
    <dbReference type="NCBI Taxonomy" id="64522"/>
    <lineage>
        <taxon>Eukaryota</taxon>
        <taxon>Fungi</taxon>
        <taxon>Fungi incertae sedis</taxon>
        <taxon>Mucoromycota</taxon>
        <taxon>Mortierellomycotina</taxon>
        <taxon>Mortierellomycetes</taxon>
        <taxon>Mortierellales</taxon>
        <taxon>Mortierellaceae</taxon>
        <taxon>Linnemannia</taxon>
    </lineage>
</organism>